<dbReference type="SMART" id="SM00388">
    <property type="entry name" value="HisKA"/>
    <property type="match status" value="1"/>
</dbReference>
<dbReference type="InterPro" id="IPR036097">
    <property type="entry name" value="HisK_dim/P_sf"/>
</dbReference>
<evidence type="ECO:0000259" key="12">
    <source>
        <dbReference type="PROSITE" id="PS50885"/>
    </source>
</evidence>
<dbReference type="SMART" id="SM00387">
    <property type="entry name" value="HATPase_c"/>
    <property type="match status" value="1"/>
</dbReference>
<keyword evidence="14" id="KW-1185">Reference proteome</keyword>
<dbReference type="Pfam" id="PF00512">
    <property type="entry name" value="HisKA"/>
    <property type="match status" value="1"/>
</dbReference>
<comment type="catalytic activity">
    <reaction evidence="1">
        <text>ATP + protein L-histidine = ADP + protein N-phospho-L-histidine.</text>
        <dbReference type="EC" id="2.7.13.3"/>
    </reaction>
</comment>
<keyword evidence="10" id="KW-0812">Transmembrane</keyword>
<evidence type="ECO:0000256" key="3">
    <source>
        <dbReference type="ARBA" id="ARBA00012438"/>
    </source>
</evidence>
<dbReference type="SUPFAM" id="SSF47384">
    <property type="entry name" value="Homodimeric domain of signal transducing histidine kinase"/>
    <property type="match status" value="1"/>
</dbReference>
<dbReference type="PROSITE" id="PS50885">
    <property type="entry name" value="HAMP"/>
    <property type="match status" value="1"/>
</dbReference>
<gene>
    <name evidence="13" type="ORF">ACFSAH_08565</name>
</gene>
<evidence type="ECO:0000256" key="4">
    <source>
        <dbReference type="ARBA" id="ARBA00022553"/>
    </source>
</evidence>
<dbReference type="PANTHER" id="PTHR43065:SF46">
    <property type="entry name" value="C4-DICARBOXYLATE TRANSPORT SENSOR PROTEIN DCTB"/>
    <property type="match status" value="1"/>
</dbReference>
<dbReference type="InterPro" id="IPR003660">
    <property type="entry name" value="HAMP_dom"/>
</dbReference>
<keyword evidence="10" id="KW-0472">Membrane</keyword>
<keyword evidence="9" id="KW-0902">Two-component regulatory system</keyword>
<keyword evidence="6" id="KW-0547">Nucleotide-binding</keyword>
<name>A0ABW4ID32_9SPHI</name>
<dbReference type="Gene3D" id="1.10.287.130">
    <property type="match status" value="1"/>
</dbReference>
<dbReference type="InterPro" id="IPR003661">
    <property type="entry name" value="HisK_dim/P_dom"/>
</dbReference>
<evidence type="ECO:0000256" key="5">
    <source>
        <dbReference type="ARBA" id="ARBA00022679"/>
    </source>
</evidence>
<dbReference type="PRINTS" id="PR00344">
    <property type="entry name" value="BCTRLSENSOR"/>
</dbReference>
<evidence type="ECO:0000256" key="1">
    <source>
        <dbReference type="ARBA" id="ARBA00000085"/>
    </source>
</evidence>
<feature type="transmembrane region" description="Helical" evidence="10">
    <location>
        <begin position="445"/>
        <end position="465"/>
    </location>
</feature>
<keyword evidence="10" id="KW-1133">Transmembrane helix</keyword>
<keyword evidence="8 13" id="KW-0067">ATP-binding</keyword>
<keyword evidence="4" id="KW-0597">Phosphoprotein</keyword>
<dbReference type="GO" id="GO:0005524">
    <property type="term" value="F:ATP binding"/>
    <property type="evidence" value="ECO:0007669"/>
    <property type="project" value="UniProtKB-KW"/>
</dbReference>
<dbReference type="Pfam" id="PF02518">
    <property type="entry name" value="HATPase_c"/>
    <property type="match status" value="1"/>
</dbReference>
<feature type="transmembrane region" description="Helical" evidence="10">
    <location>
        <begin position="932"/>
        <end position="952"/>
    </location>
</feature>
<dbReference type="CDD" id="cd00075">
    <property type="entry name" value="HATPase"/>
    <property type="match status" value="1"/>
</dbReference>
<dbReference type="InterPro" id="IPR036890">
    <property type="entry name" value="HATPase_C_sf"/>
</dbReference>
<dbReference type="PANTHER" id="PTHR43065">
    <property type="entry name" value="SENSOR HISTIDINE KINASE"/>
    <property type="match status" value="1"/>
</dbReference>
<evidence type="ECO:0000256" key="9">
    <source>
        <dbReference type="ARBA" id="ARBA00023012"/>
    </source>
</evidence>
<feature type="transmembrane region" description="Helical" evidence="10">
    <location>
        <begin position="406"/>
        <end position="439"/>
    </location>
</feature>
<evidence type="ECO:0000256" key="8">
    <source>
        <dbReference type="ARBA" id="ARBA00022840"/>
    </source>
</evidence>
<dbReference type="InterPro" id="IPR003594">
    <property type="entry name" value="HATPase_dom"/>
</dbReference>
<dbReference type="InterPro" id="IPR004358">
    <property type="entry name" value="Sig_transdc_His_kin-like_C"/>
</dbReference>
<dbReference type="CDD" id="cd00082">
    <property type="entry name" value="HisKA"/>
    <property type="match status" value="1"/>
</dbReference>
<dbReference type="Gene3D" id="6.10.340.10">
    <property type="match status" value="1"/>
</dbReference>
<feature type="transmembrane region" description="Helical" evidence="10">
    <location>
        <begin position="365"/>
        <end position="394"/>
    </location>
</feature>
<dbReference type="SUPFAM" id="SSF55874">
    <property type="entry name" value="ATPase domain of HSP90 chaperone/DNA topoisomerase II/histidine kinase"/>
    <property type="match status" value="1"/>
</dbReference>
<feature type="transmembrane region" description="Helical" evidence="10">
    <location>
        <begin position="211"/>
        <end position="232"/>
    </location>
</feature>
<evidence type="ECO:0000256" key="2">
    <source>
        <dbReference type="ARBA" id="ARBA00004370"/>
    </source>
</evidence>
<dbReference type="RefSeq" id="WP_379662304.1">
    <property type="nucleotide sequence ID" value="NZ_JBHUDG010000012.1"/>
</dbReference>
<dbReference type="Gene3D" id="3.30.565.10">
    <property type="entry name" value="Histidine kinase-like ATPase, C-terminal domain"/>
    <property type="match status" value="1"/>
</dbReference>
<evidence type="ECO:0000313" key="14">
    <source>
        <dbReference type="Proteomes" id="UP001597118"/>
    </source>
</evidence>
<dbReference type="EMBL" id="JBHUDG010000012">
    <property type="protein sequence ID" value="MFD1629927.1"/>
    <property type="molecule type" value="Genomic_DNA"/>
</dbReference>
<feature type="transmembrane region" description="Helical" evidence="10">
    <location>
        <begin position="761"/>
        <end position="784"/>
    </location>
</feature>
<keyword evidence="5" id="KW-0808">Transferase</keyword>
<dbReference type="PROSITE" id="PS50109">
    <property type="entry name" value="HIS_KIN"/>
    <property type="match status" value="1"/>
</dbReference>
<feature type="transmembrane region" description="Helical" evidence="10">
    <location>
        <begin position="281"/>
        <end position="305"/>
    </location>
</feature>
<protein>
    <recommendedName>
        <fullName evidence="3">histidine kinase</fullName>
        <ecNumber evidence="3">2.7.13.3</ecNumber>
    </recommendedName>
</protein>
<feature type="domain" description="HAMP" evidence="12">
    <location>
        <begin position="953"/>
        <end position="1005"/>
    </location>
</feature>
<feature type="transmembrane region" description="Helical" evidence="10">
    <location>
        <begin position="317"/>
        <end position="345"/>
    </location>
</feature>
<comment type="subcellular location">
    <subcellularLocation>
        <location evidence="2">Membrane</location>
    </subcellularLocation>
</comment>
<proteinExistence type="predicted"/>
<evidence type="ECO:0000313" key="13">
    <source>
        <dbReference type="EMBL" id="MFD1629927.1"/>
    </source>
</evidence>
<dbReference type="EC" id="2.7.13.3" evidence="3"/>
<evidence type="ECO:0000256" key="7">
    <source>
        <dbReference type="ARBA" id="ARBA00022777"/>
    </source>
</evidence>
<feature type="domain" description="Histidine kinase" evidence="11">
    <location>
        <begin position="1022"/>
        <end position="1234"/>
    </location>
</feature>
<evidence type="ECO:0000256" key="10">
    <source>
        <dbReference type="SAM" id="Phobius"/>
    </source>
</evidence>
<reference evidence="14" key="1">
    <citation type="journal article" date="2019" name="Int. J. Syst. Evol. Microbiol.">
        <title>The Global Catalogue of Microorganisms (GCM) 10K type strain sequencing project: providing services to taxonomists for standard genome sequencing and annotation.</title>
        <authorList>
            <consortium name="The Broad Institute Genomics Platform"/>
            <consortium name="The Broad Institute Genome Sequencing Center for Infectious Disease"/>
            <person name="Wu L."/>
            <person name="Ma J."/>
        </authorList>
    </citation>
    <scope>NUCLEOTIDE SEQUENCE [LARGE SCALE GENOMIC DNA]</scope>
    <source>
        <strain evidence="14">CCUG 53762</strain>
    </source>
</reference>
<dbReference type="InterPro" id="IPR005467">
    <property type="entry name" value="His_kinase_dom"/>
</dbReference>
<sequence length="1234" mass="142392">MKTTTKIRWLLLLVTIGLFATALTARWASTRALRLETYAESVTTALNKKEAFIYDYLRDSAKFEKLKSLTLDADYALNTIDYFSSRNIYFQTFTNNKLTFWSDECVSDKYAVNLKDGTGFIGYNNGWYQVVKKGKGSFFVVFYVLVKANYPFQNQFLNRETGNDIFEDRAIDIADVSDSDVANVKTVDGKYLFSIKKADEVDEKTSSEVEAVFWFLGFLFLITLINSVCKYYADSGYPLAASMVLVGCFTAIRYFCLISNFPEAFYNLKLFSPLVYASSYLSPSLGDLGINFFLALWCVIFIYSYKKNIYKPIGNKLYGYVVMTIFALFIIYISYQLSDIFWGLIYNSNINFKVANIINLDVWSLVWIVILLMALLFYYIIIEFIVGYTVYIPLSFKKKMVFLALVLIALSIYQIVFGVYTIYPLLVCLLIAVVALVVYQYKGFVIFPALVLMTLILSTIVSLKLNNYKGIKEREYRKLLALKLESADDPKNIFLFKHIEQKAADDHVLRNYFETHKEAKDIRRYIQEEYLKNYLNNYDVKVLPFGSDGEVFDRKVKERLADYRDLVESGSLKVSENFYRVSNTFGIQNYFAIIPVKSSNKFTGYLILELKYRQIKDFGNFPHLLKDGKYITTDDYSGYSYAYYYNNKLVYQSGSYIYSILYSETSVSDKKEFSAFKKDGYSHLIYKPSLSKIIVVSKEIDTFWKELAALSFFFIIILVFGIILLSYKWAWHLISSYQFSLINFKLRLQLSSNKILYKTRIQIALVLAVVTSLIIVGLITFSYVSIQYKEHQEALIRERVRAITKAFENQLEENDINRLDHEDKIAGFKELVKLYNTDLTLYHNNGEVLYTTQPKIYELGIIANRMNPVALINMSMRQKSEFLQNENIGGLNYVSAYMPIVNSFNNVVGYLQLPYFANENEFNQKISNFLNLLINIYVLVFVAIGFFAFVVANQITSPLTLIQDSMSRTKIGQKNKPIYWRRNDEIGNLISEYNKMILALEDSANKLARSEREMAWREMAKQVAHEIKNPLTPLRLGIQMLERSWKEQDPNFDSKFKKFSQSFLEQIDSLSRIASEFSDFAKMPDLKLEKIELAEVLNQAIQVYKNMDHIQIFSNEEKIKGIYIKADRDQLLRSFNNLLKNAIEAIPENKDGIVTIHCSVEGNHVEIKFEDNGMGIPEDLQIKIFTPNFTTKSSGTGLGLAFVKQAVVNIGGNIYFTTTFNEGTTFHISLPVAN</sequence>
<feature type="transmembrane region" description="Helical" evidence="10">
    <location>
        <begin position="707"/>
        <end position="727"/>
    </location>
</feature>
<evidence type="ECO:0000256" key="6">
    <source>
        <dbReference type="ARBA" id="ARBA00022741"/>
    </source>
</evidence>
<keyword evidence="7" id="KW-0418">Kinase</keyword>
<accession>A0ABW4ID32</accession>
<feature type="transmembrane region" description="Helical" evidence="10">
    <location>
        <begin position="239"/>
        <end position="261"/>
    </location>
</feature>
<organism evidence="13 14">
    <name type="scientific">Pseudopedobacter beijingensis</name>
    <dbReference type="NCBI Taxonomy" id="1207056"/>
    <lineage>
        <taxon>Bacteria</taxon>
        <taxon>Pseudomonadati</taxon>
        <taxon>Bacteroidota</taxon>
        <taxon>Sphingobacteriia</taxon>
        <taxon>Sphingobacteriales</taxon>
        <taxon>Sphingobacteriaceae</taxon>
        <taxon>Pseudopedobacter</taxon>
    </lineage>
</organism>
<evidence type="ECO:0000259" key="11">
    <source>
        <dbReference type="PROSITE" id="PS50109"/>
    </source>
</evidence>
<comment type="caution">
    <text evidence="13">The sequence shown here is derived from an EMBL/GenBank/DDBJ whole genome shotgun (WGS) entry which is preliminary data.</text>
</comment>
<dbReference type="Proteomes" id="UP001597118">
    <property type="component" value="Unassembled WGS sequence"/>
</dbReference>